<dbReference type="InterPro" id="IPR036249">
    <property type="entry name" value="Thioredoxin-like_sf"/>
</dbReference>
<protein>
    <recommendedName>
        <fullName evidence="5">Thioredoxin domain-containing protein</fullName>
    </recommendedName>
</protein>
<reference evidence="6 7" key="1">
    <citation type="journal article" date="1992" name="Int. J. Syst. Bacteriol.">
        <title>Sphingobacterium antarcticus sp. nov. a Psychrotrophic Bacterium from the Soils of Schirmacher Oasis, Antarctica.</title>
        <authorList>
            <person name="Shivaji S."/>
            <person name="Ray M.K."/>
            <person name="Rao N.S."/>
            <person name="Saiserr L."/>
            <person name="Jagannadham M.V."/>
            <person name="Kumar G.S."/>
            <person name="Reddy G."/>
            <person name="Bhargava P.M."/>
        </authorList>
    </citation>
    <scope>NUCLEOTIDE SEQUENCE [LARGE SCALE GENOMIC DNA]</scope>
    <source>
        <strain evidence="6 7">4BY</strain>
    </source>
</reference>
<dbReference type="PROSITE" id="PS00194">
    <property type="entry name" value="THIOREDOXIN_1"/>
    <property type="match status" value="1"/>
</dbReference>
<keyword evidence="7" id="KW-1185">Reference proteome</keyword>
<evidence type="ECO:0000256" key="4">
    <source>
        <dbReference type="SAM" id="Phobius"/>
    </source>
</evidence>
<dbReference type="CDD" id="cd02966">
    <property type="entry name" value="TlpA_like_family"/>
    <property type="match status" value="1"/>
</dbReference>
<dbReference type="GO" id="GO:0016491">
    <property type="term" value="F:oxidoreductase activity"/>
    <property type="evidence" value="ECO:0007669"/>
    <property type="project" value="InterPro"/>
</dbReference>
<dbReference type="RefSeq" id="WP_051759707.1">
    <property type="nucleotide sequence ID" value="NZ_JNFF01000031.1"/>
</dbReference>
<dbReference type="eggNOG" id="COG0526">
    <property type="taxonomic scope" value="Bacteria"/>
</dbReference>
<gene>
    <name evidence="6" type="ORF">N180_19070</name>
</gene>
<dbReference type="InterPro" id="IPR017937">
    <property type="entry name" value="Thioredoxin_CS"/>
</dbReference>
<dbReference type="PROSITE" id="PS51352">
    <property type="entry name" value="THIOREDOXIN_2"/>
    <property type="match status" value="1"/>
</dbReference>
<evidence type="ECO:0000256" key="2">
    <source>
        <dbReference type="ARBA" id="ARBA00022748"/>
    </source>
</evidence>
<organism evidence="6 7">
    <name type="scientific">Pedobacter antarcticus 4BY</name>
    <dbReference type="NCBI Taxonomy" id="1358423"/>
    <lineage>
        <taxon>Bacteria</taxon>
        <taxon>Pseudomonadati</taxon>
        <taxon>Bacteroidota</taxon>
        <taxon>Sphingobacteriia</taxon>
        <taxon>Sphingobacteriales</taxon>
        <taxon>Sphingobacteriaceae</taxon>
        <taxon>Pedobacter</taxon>
    </lineage>
</organism>
<dbReference type="GO" id="GO:0030313">
    <property type="term" value="C:cell envelope"/>
    <property type="evidence" value="ECO:0007669"/>
    <property type="project" value="UniProtKB-SubCell"/>
</dbReference>
<evidence type="ECO:0000256" key="1">
    <source>
        <dbReference type="ARBA" id="ARBA00004196"/>
    </source>
</evidence>
<dbReference type="SUPFAM" id="SSF52833">
    <property type="entry name" value="Thioredoxin-like"/>
    <property type="match status" value="1"/>
</dbReference>
<dbReference type="EMBL" id="JNFF01000031">
    <property type="protein sequence ID" value="KEQ30726.1"/>
    <property type="molecule type" value="Genomic_DNA"/>
</dbReference>
<name>A0A081PJ53_9SPHI</name>
<dbReference type="InterPro" id="IPR013740">
    <property type="entry name" value="Redoxin"/>
</dbReference>
<evidence type="ECO:0000313" key="6">
    <source>
        <dbReference type="EMBL" id="KEQ30726.1"/>
    </source>
</evidence>
<dbReference type="InterPro" id="IPR050553">
    <property type="entry name" value="Thioredoxin_ResA/DsbE_sf"/>
</dbReference>
<proteinExistence type="predicted"/>
<keyword evidence="4" id="KW-0472">Membrane</keyword>
<evidence type="ECO:0000259" key="5">
    <source>
        <dbReference type="PROSITE" id="PS51352"/>
    </source>
</evidence>
<comment type="caution">
    <text evidence="6">The sequence shown here is derived from an EMBL/GenBank/DDBJ whole genome shotgun (WGS) entry which is preliminary data.</text>
</comment>
<accession>A0A081PJ53</accession>
<keyword evidence="3" id="KW-0676">Redox-active center</keyword>
<dbReference type="InterPro" id="IPR013766">
    <property type="entry name" value="Thioredoxin_domain"/>
</dbReference>
<sequence length="202" mass="22245">METKKKWFTASNIFTAVIFLLIAALMINPQIKGTMMQGLMKIGLFQPEVPSGTNMDSGSETNAQQASTSVSFKDENGAVLPLNSLQGKVVFINFWATWCPPCVAEMPSINALYDKLKTNPNVVILMVDVDNKAEQSQEFMRKNKYSLPVFTPASAIPPEYLGSAIPTTLVLNKAGKIVFKHEGGADYTNPEFLAYLEKLSKE</sequence>
<feature type="domain" description="Thioredoxin" evidence="5">
    <location>
        <begin position="40"/>
        <end position="201"/>
    </location>
</feature>
<comment type="subcellular location">
    <subcellularLocation>
        <location evidence="1">Cell envelope</location>
    </subcellularLocation>
</comment>
<dbReference type="Pfam" id="PF08534">
    <property type="entry name" value="Redoxin"/>
    <property type="match status" value="1"/>
</dbReference>
<keyword evidence="4" id="KW-0812">Transmembrane</keyword>
<evidence type="ECO:0000256" key="3">
    <source>
        <dbReference type="ARBA" id="ARBA00023284"/>
    </source>
</evidence>
<dbReference type="PANTHER" id="PTHR42852:SF17">
    <property type="entry name" value="THIOREDOXIN-LIKE PROTEIN HI_1115"/>
    <property type="match status" value="1"/>
</dbReference>
<dbReference type="Gene3D" id="3.40.30.10">
    <property type="entry name" value="Glutaredoxin"/>
    <property type="match status" value="1"/>
</dbReference>
<feature type="transmembrane region" description="Helical" evidence="4">
    <location>
        <begin position="7"/>
        <end position="27"/>
    </location>
</feature>
<dbReference type="PANTHER" id="PTHR42852">
    <property type="entry name" value="THIOL:DISULFIDE INTERCHANGE PROTEIN DSBE"/>
    <property type="match status" value="1"/>
</dbReference>
<dbReference type="AlphaFoldDB" id="A0A081PJ53"/>
<evidence type="ECO:0000313" key="7">
    <source>
        <dbReference type="Proteomes" id="UP000028007"/>
    </source>
</evidence>
<keyword evidence="2" id="KW-0201">Cytochrome c-type biogenesis</keyword>
<keyword evidence="4" id="KW-1133">Transmembrane helix</keyword>
<dbReference type="Proteomes" id="UP000028007">
    <property type="component" value="Unassembled WGS sequence"/>
</dbReference>
<dbReference type="GO" id="GO:0017004">
    <property type="term" value="P:cytochrome complex assembly"/>
    <property type="evidence" value="ECO:0007669"/>
    <property type="project" value="UniProtKB-KW"/>
</dbReference>